<dbReference type="EMBL" id="RBRE01000096">
    <property type="protein sequence ID" value="RMQ40304.1"/>
    <property type="molecule type" value="Genomic_DNA"/>
</dbReference>
<accession>A0A3M4LGP5</accession>
<feature type="non-terminal residue" evidence="1">
    <location>
        <position position="101"/>
    </location>
</feature>
<dbReference type="Pfam" id="PF00560">
    <property type="entry name" value="LRR_1"/>
    <property type="match status" value="2"/>
</dbReference>
<organism evidence="1 2">
    <name type="scientific">Pseudomonas cichorii</name>
    <dbReference type="NCBI Taxonomy" id="36746"/>
    <lineage>
        <taxon>Bacteria</taxon>
        <taxon>Pseudomonadati</taxon>
        <taxon>Pseudomonadota</taxon>
        <taxon>Gammaproteobacteria</taxon>
        <taxon>Pseudomonadales</taxon>
        <taxon>Pseudomonadaceae</taxon>
        <taxon>Pseudomonas</taxon>
    </lineage>
</organism>
<dbReference type="InterPro" id="IPR001611">
    <property type="entry name" value="Leu-rich_rpt"/>
</dbReference>
<dbReference type="SUPFAM" id="SSF52058">
    <property type="entry name" value="L domain-like"/>
    <property type="match status" value="1"/>
</dbReference>
<dbReference type="InterPro" id="IPR032675">
    <property type="entry name" value="LRR_dom_sf"/>
</dbReference>
<proteinExistence type="predicted"/>
<evidence type="ECO:0000313" key="2">
    <source>
        <dbReference type="Proteomes" id="UP000277236"/>
    </source>
</evidence>
<protein>
    <recommendedName>
        <fullName evidence="3">Leucine-rich repeat-containing protein</fullName>
    </recommendedName>
</protein>
<dbReference type="AlphaFoldDB" id="A0A3M4LGP5"/>
<reference evidence="1 2" key="1">
    <citation type="submission" date="2018-08" db="EMBL/GenBank/DDBJ databases">
        <title>Recombination of ecologically and evolutionarily significant loci maintains genetic cohesion in the Pseudomonas syringae species complex.</title>
        <authorList>
            <person name="Dillon M."/>
            <person name="Thakur S."/>
            <person name="Almeida R.N.D."/>
            <person name="Weir B.S."/>
            <person name="Guttman D.S."/>
        </authorList>
    </citation>
    <scope>NUCLEOTIDE SEQUENCE [LARGE SCALE GENOMIC DNA]</scope>
    <source>
        <strain evidence="1 2">ICMP 3353</strain>
    </source>
</reference>
<gene>
    <name evidence="1" type="ORF">ALQ04_200001</name>
</gene>
<comment type="caution">
    <text evidence="1">The sequence shown here is derived from an EMBL/GenBank/DDBJ whole genome shotgun (WGS) entry which is preliminary data.</text>
</comment>
<evidence type="ECO:0000313" key="1">
    <source>
        <dbReference type="EMBL" id="RMQ40304.1"/>
    </source>
</evidence>
<dbReference type="Gene3D" id="3.80.10.10">
    <property type="entry name" value="Ribonuclease Inhibitor"/>
    <property type="match status" value="1"/>
</dbReference>
<sequence length="101" mass="11784">MLPQLTELSLINQGIFLDQAQMDHLRAMPELRRLNLSGNRLVSVLPMDLGWLHLDRLILERVGMHRWPSWLTDMIPNNIRELSVAHNNLTELPSWILDNPK</sequence>
<name>A0A3M4LGP5_PSECI</name>
<evidence type="ECO:0008006" key="3">
    <source>
        <dbReference type="Google" id="ProtNLM"/>
    </source>
</evidence>
<dbReference type="Proteomes" id="UP000277236">
    <property type="component" value="Unassembled WGS sequence"/>
</dbReference>